<dbReference type="PANTHER" id="PTHR15840:SF10">
    <property type="entry name" value="EKC_KEOPS COMPLEX SUBUNIT TPRKB"/>
    <property type="match status" value="1"/>
</dbReference>
<keyword evidence="3" id="KW-0819">tRNA processing</keyword>
<dbReference type="PANTHER" id="PTHR15840">
    <property type="entry name" value="CGI-121 FAMILY MEMBER"/>
    <property type="match status" value="1"/>
</dbReference>
<gene>
    <name evidence="6" type="ORF">KFE25_010163</name>
</gene>
<dbReference type="GO" id="GO:0000408">
    <property type="term" value="C:EKC/KEOPS complex"/>
    <property type="evidence" value="ECO:0007669"/>
    <property type="project" value="TreeGrafter"/>
</dbReference>
<dbReference type="AlphaFoldDB" id="A0A8J6CCH4"/>
<sequence>MAARDEGRAFVLEPYPDRRMHVIVLDDVSNAAEVSAWVRQPGADFAAVDARMVVGMPQLLAAALCALHAEQRGKLVTHALHSEVVYALSAGKQINEAFRRFGAGESCARIVIVTFDAGAAARLSERILGRRVDPLSLAERFDEAAVRKAYKVTEAELRVASLSDAIVSRIAIQRL</sequence>
<evidence type="ECO:0000256" key="4">
    <source>
        <dbReference type="ARBA" id="ARBA00023242"/>
    </source>
</evidence>
<dbReference type="OrthoDB" id="329139at2759"/>
<dbReference type="Gene3D" id="3.30.2380.10">
    <property type="entry name" value="CGI121/TPRKB"/>
    <property type="match status" value="1"/>
</dbReference>
<organism evidence="6 7">
    <name type="scientific">Diacronema lutheri</name>
    <name type="common">Unicellular marine alga</name>
    <name type="synonym">Monochrysis lutheri</name>
    <dbReference type="NCBI Taxonomy" id="2081491"/>
    <lineage>
        <taxon>Eukaryota</taxon>
        <taxon>Haptista</taxon>
        <taxon>Haptophyta</taxon>
        <taxon>Pavlovophyceae</taxon>
        <taxon>Pavlovales</taxon>
        <taxon>Pavlovaceae</taxon>
        <taxon>Diacronema</taxon>
    </lineage>
</organism>
<dbReference type="EMBL" id="JAGTXO010000012">
    <property type="protein sequence ID" value="KAG8464795.1"/>
    <property type="molecule type" value="Genomic_DNA"/>
</dbReference>
<dbReference type="OMA" id="IVCRMST"/>
<evidence type="ECO:0000256" key="2">
    <source>
        <dbReference type="ARBA" id="ARBA00005546"/>
    </source>
</evidence>
<evidence type="ECO:0000313" key="7">
    <source>
        <dbReference type="Proteomes" id="UP000751190"/>
    </source>
</evidence>
<comment type="subcellular location">
    <subcellularLocation>
        <location evidence="1">Nucleus</location>
    </subcellularLocation>
</comment>
<evidence type="ECO:0000313" key="6">
    <source>
        <dbReference type="EMBL" id="KAG8464795.1"/>
    </source>
</evidence>
<dbReference type="GO" id="GO:0002949">
    <property type="term" value="P:tRNA threonylcarbamoyladenosine modification"/>
    <property type="evidence" value="ECO:0007669"/>
    <property type="project" value="TreeGrafter"/>
</dbReference>
<proteinExistence type="inferred from homology"/>
<evidence type="ECO:0000256" key="1">
    <source>
        <dbReference type="ARBA" id="ARBA00004123"/>
    </source>
</evidence>
<comment type="caution">
    <text evidence="6">The sequence shown here is derived from an EMBL/GenBank/DDBJ whole genome shotgun (WGS) entry which is preliminary data.</text>
</comment>
<keyword evidence="4 5" id="KW-0539">Nucleus</keyword>
<comment type="similarity">
    <text evidence="2 5">Belongs to the CGI121/TPRKB family.</text>
</comment>
<dbReference type="Pfam" id="PF08617">
    <property type="entry name" value="CGI-121"/>
    <property type="match status" value="1"/>
</dbReference>
<dbReference type="InterPro" id="IPR013926">
    <property type="entry name" value="CGI121/TPRKB"/>
</dbReference>
<reference evidence="6" key="1">
    <citation type="submission" date="2021-05" db="EMBL/GenBank/DDBJ databases">
        <title>The genome of the haptophyte Pavlova lutheri (Diacronema luteri, Pavlovales) - a model for lipid biosynthesis in eukaryotic algae.</title>
        <authorList>
            <person name="Hulatt C.J."/>
            <person name="Posewitz M.C."/>
        </authorList>
    </citation>
    <scope>NUCLEOTIDE SEQUENCE</scope>
    <source>
        <strain evidence="6">NIVA-4/92</strain>
    </source>
</reference>
<evidence type="ECO:0000256" key="5">
    <source>
        <dbReference type="RuleBase" id="RU004398"/>
    </source>
</evidence>
<dbReference type="GO" id="GO:0005829">
    <property type="term" value="C:cytosol"/>
    <property type="evidence" value="ECO:0007669"/>
    <property type="project" value="TreeGrafter"/>
</dbReference>
<protein>
    <recommendedName>
        <fullName evidence="8">EKC/KEOPS complex subunit CGI121</fullName>
    </recommendedName>
</protein>
<keyword evidence="7" id="KW-1185">Reference proteome</keyword>
<dbReference type="Proteomes" id="UP000751190">
    <property type="component" value="Unassembled WGS sequence"/>
</dbReference>
<evidence type="ECO:0000256" key="3">
    <source>
        <dbReference type="ARBA" id="ARBA00022694"/>
    </source>
</evidence>
<dbReference type="InterPro" id="IPR036504">
    <property type="entry name" value="CGI121/TPRKB_sf"/>
</dbReference>
<evidence type="ECO:0008006" key="8">
    <source>
        <dbReference type="Google" id="ProtNLM"/>
    </source>
</evidence>
<name>A0A8J6CCH4_DIALT</name>
<dbReference type="GO" id="GO:0005634">
    <property type="term" value="C:nucleus"/>
    <property type="evidence" value="ECO:0007669"/>
    <property type="project" value="UniProtKB-SubCell"/>
</dbReference>
<dbReference type="NCBIfam" id="NF011465">
    <property type="entry name" value="PRK14886.1-1"/>
    <property type="match status" value="1"/>
</dbReference>
<accession>A0A8J6CCH4</accession>
<dbReference type="SUPFAM" id="SSF143870">
    <property type="entry name" value="PF0523-like"/>
    <property type="match status" value="1"/>
</dbReference>